<dbReference type="Pfam" id="PF04438">
    <property type="entry name" value="zf-HIT"/>
    <property type="match status" value="1"/>
</dbReference>
<keyword evidence="2 4" id="KW-0863">Zinc-finger</keyword>
<evidence type="ECO:0000256" key="1">
    <source>
        <dbReference type="ARBA" id="ARBA00022723"/>
    </source>
</evidence>
<proteinExistence type="predicted"/>
<comment type="caution">
    <text evidence="7">The sequence shown here is derived from an EMBL/GenBank/DDBJ whole genome shotgun (WGS) entry which is preliminary data.</text>
</comment>
<name>A0A2J7ZRD2_9CHLO</name>
<gene>
    <name evidence="7" type="ORF">TSOC_011255</name>
</gene>
<dbReference type="OrthoDB" id="74807at2759"/>
<feature type="domain" description="HIT-type" evidence="6">
    <location>
        <begin position="140"/>
        <end position="172"/>
    </location>
</feature>
<keyword evidence="8" id="KW-1185">Reference proteome</keyword>
<dbReference type="AlphaFoldDB" id="A0A2J7ZRD2"/>
<organism evidence="7 8">
    <name type="scientific">Tetrabaena socialis</name>
    <dbReference type="NCBI Taxonomy" id="47790"/>
    <lineage>
        <taxon>Eukaryota</taxon>
        <taxon>Viridiplantae</taxon>
        <taxon>Chlorophyta</taxon>
        <taxon>core chlorophytes</taxon>
        <taxon>Chlorophyceae</taxon>
        <taxon>CS clade</taxon>
        <taxon>Chlamydomonadales</taxon>
        <taxon>Tetrabaenaceae</taxon>
        <taxon>Tetrabaena</taxon>
    </lineage>
</organism>
<evidence type="ECO:0000256" key="4">
    <source>
        <dbReference type="PROSITE-ProRule" id="PRU00453"/>
    </source>
</evidence>
<evidence type="ECO:0000256" key="2">
    <source>
        <dbReference type="ARBA" id="ARBA00022771"/>
    </source>
</evidence>
<evidence type="ECO:0000313" key="7">
    <source>
        <dbReference type="EMBL" id="PNH02833.1"/>
    </source>
</evidence>
<feature type="compositionally biased region" description="Basic residues" evidence="5">
    <location>
        <begin position="77"/>
        <end position="92"/>
    </location>
</feature>
<dbReference type="GO" id="GO:0005634">
    <property type="term" value="C:nucleus"/>
    <property type="evidence" value="ECO:0007669"/>
    <property type="project" value="UniProtKB-ARBA"/>
</dbReference>
<dbReference type="PANTHER" id="PTHR13093">
    <property type="entry name" value="ZINC FINGER HIT DOMAIN CONTAINING PROTEIN 1"/>
    <property type="match status" value="1"/>
</dbReference>
<dbReference type="InterPro" id="IPR039723">
    <property type="entry name" value="Vps71/ZNHIT1"/>
</dbReference>
<keyword evidence="3" id="KW-0862">Zinc</keyword>
<keyword evidence="1" id="KW-0479">Metal-binding</keyword>
<evidence type="ECO:0000313" key="8">
    <source>
        <dbReference type="Proteomes" id="UP000236333"/>
    </source>
</evidence>
<dbReference type="InterPro" id="IPR007529">
    <property type="entry name" value="Znf_HIT"/>
</dbReference>
<dbReference type="GO" id="GO:0008270">
    <property type="term" value="F:zinc ion binding"/>
    <property type="evidence" value="ECO:0007669"/>
    <property type="project" value="UniProtKB-UniRule"/>
</dbReference>
<reference evidence="7 8" key="1">
    <citation type="journal article" date="2017" name="Mol. Biol. Evol.">
        <title>The 4-celled Tetrabaena socialis nuclear genome reveals the essential components for genetic control of cell number at the origin of multicellularity in the volvocine lineage.</title>
        <authorList>
            <person name="Featherston J."/>
            <person name="Arakaki Y."/>
            <person name="Hanschen E.R."/>
            <person name="Ferris P.J."/>
            <person name="Michod R.E."/>
            <person name="Olson B.J.S.C."/>
            <person name="Nozaki H."/>
            <person name="Durand P.M."/>
        </authorList>
    </citation>
    <scope>NUCLEOTIDE SEQUENCE [LARGE SCALE GENOMIC DNA]</scope>
    <source>
        <strain evidence="7 8">NIES-571</strain>
    </source>
</reference>
<dbReference type="Gene3D" id="3.30.60.190">
    <property type="match status" value="1"/>
</dbReference>
<feature type="compositionally biased region" description="Acidic residues" evidence="5">
    <location>
        <begin position="58"/>
        <end position="73"/>
    </location>
</feature>
<dbReference type="Proteomes" id="UP000236333">
    <property type="component" value="Unassembled WGS sequence"/>
</dbReference>
<evidence type="ECO:0000256" key="5">
    <source>
        <dbReference type="SAM" id="MobiDB-lite"/>
    </source>
</evidence>
<accession>A0A2J7ZRD2</accession>
<sequence>MPPRQNAPAKGGRALRERKVSQRMAVVDDATRQQAAQARLDALENDNEQAADPFGMASDDDDFNLEEDDEDEDVGGKKGKGRKKAVLKRKLRSVATDRRGPKNFGRLLEEAELDRLPAGKPNYLTAAAGPSKTSAPRKFCSVCGNSSGYTCARCGSRYCCRKCYTVHTETRCLKFTV</sequence>
<dbReference type="PROSITE" id="PS51083">
    <property type="entry name" value="ZF_HIT"/>
    <property type="match status" value="1"/>
</dbReference>
<dbReference type="EMBL" id="PGGS01000589">
    <property type="protein sequence ID" value="PNH02833.1"/>
    <property type="molecule type" value="Genomic_DNA"/>
</dbReference>
<feature type="region of interest" description="Disordered" evidence="5">
    <location>
        <begin position="1"/>
        <end position="102"/>
    </location>
</feature>
<dbReference type="CDD" id="cd21437">
    <property type="entry name" value="zf-HIT_ZNHIT1_like"/>
    <property type="match status" value="1"/>
</dbReference>
<feature type="compositionally biased region" description="Low complexity" evidence="5">
    <location>
        <begin position="25"/>
        <end position="40"/>
    </location>
</feature>
<protein>
    <submittedName>
        <fullName evidence="7">Zinc finger HIT domain-containing protein 1</fullName>
    </submittedName>
</protein>
<evidence type="ECO:0000256" key="3">
    <source>
        <dbReference type="ARBA" id="ARBA00022833"/>
    </source>
</evidence>
<dbReference type="GO" id="GO:0006338">
    <property type="term" value="P:chromatin remodeling"/>
    <property type="evidence" value="ECO:0007669"/>
    <property type="project" value="InterPro"/>
</dbReference>
<evidence type="ECO:0000259" key="6">
    <source>
        <dbReference type="PROSITE" id="PS51083"/>
    </source>
</evidence>